<evidence type="ECO:0000256" key="8">
    <source>
        <dbReference type="SAM" id="Phobius"/>
    </source>
</evidence>
<dbReference type="CDD" id="cd06550">
    <property type="entry name" value="TM_ABC_iron-siderophores_like"/>
    <property type="match status" value="1"/>
</dbReference>
<reference evidence="9 10" key="1">
    <citation type="submission" date="2014-07" db="EMBL/GenBank/DDBJ databases">
        <authorList>
            <person name="McCorrison J."/>
            <person name="Sanka R."/>
            <person name="Torralba M."/>
            <person name="Gillis M."/>
            <person name="Haft D.H."/>
            <person name="Methe B."/>
            <person name="Sutton G."/>
            <person name="Nelson K.E."/>
        </authorList>
    </citation>
    <scope>NUCLEOTIDE SEQUENCE [LARGE SCALE GENOMIC DNA]</scope>
    <source>
        <strain evidence="9 10">DNF00320</strain>
    </source>
</reference>
<dbReference type="SUPFAM" id="SSF81345">
    <property type="entry name" value="ABC transporter involved in vitamin B12 uptake, BtuC"/>
    <property type="match status" value="1"/>
</dbReference>
<feature type="transmembrane region" description="Helical" evidence="8">
    <location>
        <begin position="95"/>
        <end position="115"/>
    </location>
</feature>
<evidence type="ECO:0000256" key="5">
    <source>
        <dbReference type="ARBA" id="ARBA00022692"/>
    </source>
</evidence>
<feature type="transmembrane region" description="Helical" evidence="8">
    <location>
        <begin position="315"/>
        <end position="334"/>
    </location>
</feature>
<dbReference type="GO" id="GO:0033214">
    <property type="term" value="P:siderophore-iron import into cell"/>
    <property type="evidence" value="ECO:0007669"/>
    <property type="project" value="TreeGrafter"/>
</dbReference>
<gene>
    <name evidence="9" type="ORF">HMPREF0647_01590</name>
</gene>
<evidence type="ECO:0000256" key="3">
    <source>
        <dbReference type="ARBA" id="ARBA00022448"/>
    </source>
</evidence>
<proteinExistence type="inferred from homology"/>
<dbReference type="Gene3D" id="1.10.3470.10">
    <property type="entry name" value="ABC transporter involved in vitamin B12 uptake, BtuC"/>
    <property type="match status" value="1"/>
</dbReference>
<evidence type="ECO:0000256" key="1">
    <source>
        <dbReference type="ARBA" id="ARBA00004651"/>
    </source>
</evidence>
<dbReference type="InterPro" id="IPR037294">
    <property type="entry name" value="ABC_BtuC-like"/>
</dbReference>
<feature type="transmembrane region" description="Helical" evidence="8">
    <location>
        <begin position="287"/>
        <end position="308"/>
    </location>
</feature>
<dbReference type="InterPro" id="IPR000522">
    <property type="entry name" value="ABC_transptr_permease_BtuC"/>
</dbReference>
<dbReference type="PANTHER" id="PTHR30472:SF41">
    <property type="entry name" value="TRANSPORT SYSTEM PERMEASE PROTEIN"/>
    <property type="match status" value="1"/>
</dbReference>
<comment type="subcellular location">
    <subcellularLocation>
        <location evidence="1">Cell membrane</location>
        <topology evidence="1">Multi-pass membrane protein</topology>
    </subcellularLocation>
</comment>
<dbReference type="OrthoDB" id="9811721at2"/>
<feature type="transmembrane region" description="Helical" evidence="8">
    <location>
        <begin position="121"/>
        <end position="142"/>
    </location>
</feature>
<evidence type="ECO:0000256" key="6">
    <source>
        <dbReference type="ARBA" id="ARBA00022989"/>
    </source>
</evidence>
<evidence type="ECO:0000256" key="4">
    <source>
        <dbReference type="ARBA" id="ARBA00022475"/>
    </source>
</evidence>
<keyword evidence="7 8" id="KW-0472">Membrane</keyword>
<name>A0A096CJW4_9BACT</name>
<dbReference type="AlphaFoldDB" id="A0A096CJW4"/>
<keyword evidence="3" id="KW-0813">Transport</keyword>
<dbReference type="Proteomes" id="UP000029525">
    <property type="component" value="Unassembled WGS sequence"/>
</dbReference>
<sequence>MKQHYIVINAFLVVGIAVLFCFNLCIGAVEIPLLEIISILRGVEVEDDSWRFIILENRLPQAITALLCGSVLAANGLILQTLFSNPLAGPDVFGINSGAALGVALVMLLLGGTVSVSSFSFTGFFAILIAAFVGAMVVTMLISLLSNFVHSNTMLLIVGIMVGYLASSVVSLLNFFSTADGVKSYMIWGLGDFGSVSSDQLLPFSMLCLVGIILTLLLIKPLNILSLGSLYAESLGINTKKMRTVLLALTGILTAITTAFCGPILFLGLAVPHMARLVLKSENQLKLLPTTLLSGSLIALLCNLLCFLPRESGVLPLNVVTPIIGAPVIIYILIRSRK</sequence>
<keyword evidence="5 8" id="KW-0812">Transmembrane</keyword>
<dbReference type="EMBL" id="JRNQ01000005">
    <property type="protein sequence ID" value="KGF45619.1"/>
    <property type="molecule type" value="Genomic_DNA"/>
</dbReference>
<feature type="transmembrane region" description="Helical" evidence="8">
    <location>
        <begin position="154"/>
        <end position="176"/>
    </location>
</feature>
<comment type="caution">
    <text evidence="9">The sequence shown here is derived from an EMBL/GenBank/DDBJ whole genome shotgun (WGS) entry which is preliminary data.</text>
</comment>
<dbReference type="GO" id="GO:0005886">
    <property type="term" value="C:plasma membrane"/>
    <property type="evidence" value="ECO:0007669"/>
    <property type="project" value="UniProtKB-SubCell"/>
</dbReference>
<evidence type="ECO:0000256" key="7">
    <source>
        <dbReference type="ARBA" id="ARBA00023136"/>
    </source>
</evidence>
<evidence type="ECO:0000313" key="9">
    <source>
        <dbReference type="EMBL" id="KGF45619.1"/>
    </source>
</evidence>
<feature type="transmembrane region" description="Helical" evidence="8">
    <location>
        <begin position="201"/>
        <end position="219"/>
    </location>
</feature>
<feature type="transmembrane region" description="Helical" evidence="8">
    <location>
        <begin position="62"/>
        <end position="83"/>
    </location>
</feature>
<feature type="transmembrane region" description="Helical" evidence="8">
    <location>
        <begin position="7"/>
        <end position="29"/>
    </location>
</feature>
<dbReference type="PANTHER" id="PTHR30472">
    <property type="entry name" value="FERRIC ENTEROBACTIN TRANSPORT SYSTEM PERMEASE PROTEIN"/>
    <property type="match status" value="1"/>
</dbReference>
<keyword evidence="4" id="KW-1003">Cell membrane</keyword>
<protein>
    <submittedName>
        <fullName evidence="9">Iron ABC transporter</fullName>
    </submittedName>
</protein>
<accession>A0A096CJW4</accession>
<dbReference type="GO" id="GO:0022857">
    <property type="term" value="F:transmembrane transporter activity"/>
    <property type="evidence" value="ECO:0007669"/>
    <property type="project" value="InterPro"/>
</dbReference>
<evidence type="ECO:0000313" key="10">
    <source>
        <dbReference type="Proteomes" id="UP000029525"/>
    </source>
</evidence>
<evidence type="ECO:0000256" key="2">
    <source>
        <dbReference type="ARBA" id="ARBA00007935"/>
    </source>
</evidence>
<dbReference type="Pfam" id="PF01032">
    <property type="entry name" value="FecCD"/>
    <property type="match status" value="1"/>
</dbReference>
<comment type="similarity">
    <text evidence="2">Belongs to the binding-protein-dependent transport system permease family. FecCD subfamily.</text>
</comment>
<feature type="transmembrane region" description="Helical" evidence="8">
    <location>
        <begin position="245"/>
        <end position="267"/>
    </location>
</feature>
<dbReference type="RefSeq" id="WP_036865975.1">
    <property type="nucleotide sequence ID" value="NZ_JRNQ01000005.1"/>
</dbReference>
<organism evidence="9 10">
    <name type="scientific">Prevotella bivia DNF00320</name>
    <dbReference type="NCBI Taxonomy" id="1401068"/>
    <lineage>
        <taxon>Bacteria</taxon>
        <taxon>Pseudomonadati</taxon>
        <taxon>Bacteroidota</taxon>
        <taxon>Bacteroidia</taxon>
        <taxon>Bacteroidales</taxon>
        <taxon>Prevotellaceae</taxon>
        <taxon>Prevotella</taxon>
    </lineage>
</organism>
<keyword evidence="6 8" id="KW-1133">Transmembrane helix</keyword>